<proteinExistence type="predicted"/>
<feature type="compositionally biased region" description="Acidic residues" evidence="1">
    <location>
        <begin position="55"/>
        <end position="67"/>
    </location>
</feature>
<dbReference type="EMBL" id="UGTP01000001">
    <property type="protein sequence ID" value="SUC11475.1"/>
    <property type="molecule type" value="Genomic_DNA"/>
</dbReference>
<accession>A0A379EYQ3</accession>
<dbReference type="GeneID" id="78570060"/>
<protein>
    <submittedName>
        <fullName evidence="2">Uncharacterized protein</fullName>
    </submittedName>
</protein>
<evidence type="ECO:0000256" key="1">
    <source>
        <dbReference type="SAM" id="MobiDB-lite"/>
    </source>
</evidence>
<evidence type="ECO:0000313" key="3">
    <source>
        <dbReference type="Proteomes" id="UP000254235"/>
    </source>
</evidence>
<sequence>MNKNRKAREGYLTPYTLVLSIDEESHLLVQSPLVRPGQGGSGSQTQGSITVEPPTSDDENPDDNIEG</sequence>
<organism evidence="2 3">
    <name type="scientific">Prevotella pallens</name>
    <dbReference type="NCBI Taxonomy" id="60133"/>
    <lineage>
        <taxon>Bacteria</taxon>
        <taxon>Pseudomonadati</taxon>
        <taxon>Bacteroidota</taxon>
        <taxon>Bacteroidia</taxon>
        <taxon>Bacteroidales</taxon>
        <taxon>Prevotellaceae</taxon>
        <taxon>Prevotella</taxon>
    </lineage>
</organism>
<dbReference type="RefSeq" id="WP_115082803.1">
    <property type="nucleotide sequence ID" value="NZ_CAUPCI010000010.1"/>
</dbReference>
<dbReference type="Proteomes" id="UP000254235">
    <property type="component" value="Unassembled WGS sequence"/>
</dbReference>
<reference evidence="2 3" key="1">
    <citation type="submission" date="2018-06" db="EMBL/GenBank/DDBJ databases">
        <authorList>
            <consortium name="Pathogen Informatics"/>
            <person name="Doyle S."/>
        </authorList>
    </citation>
    <scope>NUCLEOTIDE SEQUENCE [LARGE SCALE GENOMIC DNA]</scope>
    <source>
        <strain evidence="2 3">NCTC13043</strain>
    </source>
</reference>
<evidence type="ECO:0000313" key="2">
    <source>
        <dbReference type="EMBL" id="SUC11475.1"/>
    </source>
</evidence>
<gene>
    <name evidence="2" type="ORF">NCTC13043_00321</name>
</gene>
<dbReference type="AlphaFoldDB" id="A0A379EYQ3"/>
<name>A0A379EYQ3_9BACT</name>
<feature type="region of interest" description="Disordered" evidence="1">
    <location>
        <begin position="30"/>
        <end position="67"/>
    </location>
</feature>